<dbReference type="FunFam" id="6.10.140.2150:FF:000001">
    <property type="entry name" value="Sphingosine-1-phosphate lyase 1"/>
    <property type="match status" value="1"/>
</dbReference>
<evidence type="ECO:0000256" key="13">
    <source>
        <dbReference type="ARBA" id="ARBA00038302"/>
    </source>
</evidence>
<evidence type="ECO:0000256" key="9">
    <source>
        <dbReference type="ARBA" id="ARBA00022989"/>
    </source>
</evidence>
<dbReference type="GO" id="GO:0005789">
    <property type="term" value="C:endoplasmic reticulum membrane"/>
    <property type="evidence" value="ECO:0007669"/>
    <property type="project" value="UniProtKB-SubCell"/>
</dbReference>
<evidence type="ECO:0000256" key="16">
    <source>
        <dbReference type="PIRSR" id="PIRSR602129-50"/>
    </source>
</evidence>
<dbReference type="Proteomes" id="UP001608902">
    <property type="component" value="Unassembled WGS sequence"/>
</dbReference>
<evidence type="ECO:0000256" key="15">
    <source>
        <dbReference type="ARBA" id="ARBA00042568"/>
    </source>
</evidence>
<feature type="modified residue" description="N6-(pyridoxal phosphate)lysine" evidence="16">
    <location>
        <position position="348"/>
    </location>
</feature>
<evidence type="ECO:0000256" key="5">
    <source>
        <dbReference type="ARBA" id="ARBA00022692"/>
    </source>
</evidence>
<evidence type="ECO:0000313" key="18">
    <source>
        <dbReference type="EMBL" id="MFH4982832.1"/>
    </source>
</evidence>
<name>A0ABD6F0V0_9BILA</name>
<dbReference type="SUPFAM" id="SSF53383">
    <property type="entry name" value="PLP-dependent transferases"/>
    <property type="match status" value="1"/>
</dbReference>
<dbReference type="FunFam" id="3.40.640.10:FF:000020">
    <property type="entry name" value="sphingosine-1-phosphate lyase 1"/>
    <property type="match status" value="1"/>
</dbReference>
<evidence type="ECO:0000256" key="3">
    <source>
        <dbReference type="ARBA" id="ARBA00004760"/>
    </source>
</evidence>
<evidence type="ECO:0000313" key="19">
    <source>
        <dbReference type="Proteomes" id="UP001608902"/>
    </source>
</evidence>
<dbReference type="InterPro" id="IPR002129">
    <property type="entry name" value="PyrdxlP-dep_de-COase"/>
</dbReference>
<comment type="cofactor">
    <cofactor evidence="1 16 17">
        <name>pyridoxal 5'-phosphate</name>
        <dbReference type="ChEBI" id="CHEBI:597326"/>
    </cofactor>
</comment>
<organism evidence="18 19">
    <name type="scientific">Gnathostoma spinigerum</name>
    <dbReference type="NCBI Taxonomy" id="75299"/>
    <lineage>
        <taxon>Eukaryota</taxon>
        <taxon>Metazoa</taxon>
        <taxon>Ecdysozoa</taxon>
        <taxon>Nematoda</taxon>
        <taxon>Chromadorea</taxon>
        <taxon>Rhabditida</taxon>
        <taxon>Spirurina</taxon>
        <taxon>Gnathostomatomorpha</taxon>
        <taxon>Gnathostomatoidea</taxon>
        <taxon>Gnathostomatidae</taxon>
        <taxon>Gnathostoma</taxon>
    </lineage>
</organism>
<dbReference type="AlphaFoldDB" id="A0ABD6F0V0"/>
<dbReference type="EMBL" id="JBGFUD010010222">
    <property type="protein sequence ID" value="MFH4982832.1"/>
    <property type="molecule type" value="Genomic_DNA"/>
</dbReference>
<dbReference type="Gene3D" id="6.10.140.2150">
    <property type="match status" value="1"/>
</dbReference>
<keyword evidence="12 17" id="KW-0456">Lyase</keyword>
<proteinExistence type="inferred from homology"/>
<dbReference type="Pfam" id="PF00282">
    <property type="entry name" value="Pyridoxal_deC"/>
    <property type="match status" value="1"/>
</dbReference>
<accession>A0ABD6F0V0</accession>
<sequence>MSLSLTGVFVNIADIFGKSVEKLNDELSKISPLKLVLCTIGSTLTFLHIHQIIRRSDRPISQRFLGEVFRLIRRIPRVQAEIDEKLDEARKSIIEIIHKSDSDRTFITDLPVQGMRPERIIATADSYEQMATDSVEMGRVSGAVYTDYGKEHLDVLEKIFRKYAYANPLHPDVFPGVRKMEAEVVRMVCGLYHGGPESCGTLSSGGTESILLAMLAYRTRARSSGISDPQMLVPVTAHAAFDKAAELFRIRIRHIPLNERHQVDLKLLEKSIDSETCVIVGSAPNFPSGTIDDICALSELGERYKVPVHVDACLGGFLIPFMEEAGFTTPLFDFRLPGVTSISCDTHKYGFAPKGSSVIMYRNKSYLHYQYFCVPEWSGGIYATPTLAGSRCGSATALTWATMLFYGRKGYVQRTKEIITLTRFIASCIEGTHGRKPIKGLQLLGPSDVSVVAFTSTAFNIYTLADRMSGRGWNLNALQNPPAVHLCVTANTVTANSAEAFINDLREVSEVLLNEPQKKGASETAAIYGMAASIPDKSVVNEVAFSFLDACYAMPAKKSNDDN</sequence>
<dbReference type="InterPro" id="IPR050477">
    <property type="entry name" value="GrpII_AminoAcid_Decarb"/>
</dbReference>
<comment type="similarity">
    <text evidence="13">Belongs to the group II decarboxylase family. Sphingosine-1-phosphate lyase subfamily.</text>
</comment>
<comment type="pathway">
    <text evidence="4">Sphingolipid metabolism.</text>
</comment>
<evidence type="ECO:0000256" key="17">
    <source>
        <dbReference type="RuleBase" id="RU000382"/>
    </source>
</evidence>
<evidence type="ECO:0000256" key="10">
    <source>
        <dbReference type="ARBA" id="ARBA00023098"/>
    </source>
</evidence>
<evidence type="ECO:0000256" key="2">
    <source>
        <dbReference type="ARBA" id="ARBA00004389"/>
    </source>
</evidence>
<comment type="subcellular location">
    <subcellularLocation>
        <location evidence="2">Endoplasmic reticulum membrane</location>
        <topology evidence="2">Single-pass membrane protein</topology>
    </subcellularLocation>
</comment>
<evidence type="ECO:0000256" key="7">
    <source>
        <dbReference type="ARBA" id="ARBA00022898"/>
    </source>
</evidence>
<dbReference type="CDD" id="cd06450">
    <property type="entry name" value="DOPA_deC_like"/>
    <property type="match status" value="1"/>
</dbReference>
<dbReference type="GO" id="GO:0008117">
    <property type="term" value="F:sphinganine-1-phosphate aldolase activity"/>
    <property type="evidence" value="ECO:0007669"/>
    <property type="project" value="UniProtKB-EC"/>
</dbReference>
<dbReference type="InterPro" id="IPR015421">
    <property type="entry name" value="PyrdxlP-dep_Trfase_major"/>
</dbReference>
<keyword evidence="6" id="KW-0256">Endoplasmic reticulum</keyword>
<dbReference type="EC" id="4.1.2.27" evidence="14"/>
<comment type="pathway">
    <text evidence="3">Lipid metabolism; sphingolipid metabolism.</text>
</comment>
<evidence type="ECO:0000256" key="1">
    <source>
        <dbReference type="ARBA" id="ARBA00001933"/>
    </source>
</evidence>
<dbReference type="PANTHER" id="PTHR42735">
    <property type="match status" value="1"/>
</dbReference>
<reference evidence="18 19" key="1">
    <citation type="submission" date="2024-08" db="EMBL/GenBank/DDBJ databases">
        <title>Gnathostoma spinigerum genome.</title>
        <authorList>
            <person name="Gonzalez-Bertolin B."/>
            <person name="Monzon S."/>
            <person name="Zaballos A."/>
            <person name="Jimenez P."/>
            <person name="Dekumyoy P."/>
            <person name="Varona S."/>
            <person name="Cuesta I."/>
            <person name="Sumanam S."/>
            <person name="Adisakwattana P."/>
            <person name="Gasser R.B."/>
            <person name="Hernandez-Gonzalez A."/>
            <person name="Young N.D."/>
            <person name="Perteguer M.J."/>
        </authorList>
    </citation>
    <scope>NUCLEOTIDE SEQUENCE [LARGE SCALE GENOMIC DNA]</scope>
    <source>
        <strain evidence="18">AL3</strain>
        <tissue evidence="18">Liver</tissue>
    </source>
</reference>
<dbReference type="InterPro" id="IPR015422">
    <property type="entry name" value="PyrdxlP-dep_Trfase_small"/>
</dbReference>
<dbReference type="PANTHER" id="PTHR42735:SF6">
    <property type="entry name" value="SPHINGOSINE-1-PHOSPHATE LYASE 1"/>
    <property type="match status" value="1"/>
</dbReference>
<keyword evidence="5" id="KW-0812">Transmembrane</keyword>
<evidence type="ECO:0000256" key="11">
    <source>
        <dbReference type="ARBA" id="ARBA00023136"/>
    </source>
</evidence>
<keyword evidence="10" id="KW-0443">Lipid metabolism</keyword>
<keyword evidence="19" id="KW-1185">Reference proteome</keyword>
<evidence type="ECO:0000256" key="4">
    <source>
        <dbReference type="ARBA" id="ARBA00004991"/>
    </source>
</evidence>
<evidence type="ECO:0000256" key="6">
    <source>
        <dbReference type="ARBA" id="ARBA00022824"/>
    </source>
</evidence>
<keyword evidence="11" id="KW-0472">Membrane</keyword>
<protein>
    <recommendedName>
        <fullName evidence="14">sphinganine-1-phosphate aldolase</fullName>
        <ecNumber evidence="14">4.1.2.27</ecNumber>
    </recommendedName>
    <alternativeName>
        <fullName evidence="15">Sphingosine-1-phosphate aldolase</fullName>
    </alternativeName>
</protein>
<gene>
    <name evidence="18" type="ORF">AB6A40_009541</name>
</gene>
<keyword evidence="7 16" id="KW-0663">Pyridoxal phosphate</keyword>
<evidence type="ECO:0000256" key="14">
    <source>
        <dbReference type="ARBA" id="ARBA00038965"/>
    </source>
</evidence>
<dbReference type="Gene3D" id="3.40.640.10">
    <property type="entry name" value="Type I PLP-dependent aspartate aminotransferase-like (Major domain)"/>
    <property type="match status" value="1"/>
</dbReference>
<dbReference type="GO" id="GO:0006665">
    <property type="term" value="P:sphingolipid metabolic process"/>
    <property type="evidence" value="ECO:0007669"/>
    <property type="project" value="UniProtKB-KW"/>
</dbReference>
<keyword evidence="8" id="KW-0746">Sphingolipid metabolism</keyword>
<dbReference type="InterPro" id="IPR015424">
    <property type="entry name" value="PyrdxlP-dep_Trfase"/>
</dbReference>
<evidence type="ECO:0000256" key="12">
    <source>
        <dbReference type="ARBA" id="ARBA00023239"/>
    </source>
</evidence>
<evidence type="ECO:0000256" key="8">
    <source>
        <dbReference type="ARBA" id="ARBA00022919"/>
    </source>
</evidence>
<dbReference type="Gene3D" id="3.90.1150.10">
    <property type="entry name" value="Aspartate Aminotransferase, domain 1"/>
    <property type="match status" value="1"/>
</dbReference>
<keyword evidence="9" id="KW-1133">Transmembrane helix</keyword>
<comment type="caution">
    <text evidence="18">The sequence shown here is derived from an EMBL/GenBank/DDBJ whole genome shotgun (WGS) entry which is preliminary data.</text>
</comment>